<dbReference type="Gene3D" id="3.40.50.10140">
    <property type="entry name" value="Toll/interleukin-1 receptor homology (TIR) domain"/>
    <property type="match status" value="1"/>
</dbReference>
<dbReference type="GO" id="GO:0007165">
    <property type="term" value="P:signal transduction"/>
    <property type="evidence" value="ECO:0007669"/>
    <property type="project" value="InterPro"/>
</dbReference>
<proteinExistence type="predicted"/>
<reference evidence="9 10" key="1">
    <citation type="submission" date="2019-12" db="EMBL/GenBank/DDBJ databases">
        <authorList>
            <person name="Jiao W.-B."/>
            <person name="Schneeberger K."/>
        </authorList>
    </citation>
    <scope>NUCLEOTIDE SEQUENCE [LARGE SCALE GENOMIC DNA]</scope>
    <source>
        <strain evidence="10">cv. C24</strain>
    </source>
</reference>
<dbReference type="InterPro" id="IPR003593">
    <property type="entry name" value="AAA+_ATPase"/>
</dbReference>
<evidence type="ECO:0000313" key="10">
    <source>
        <dbReference type="Proteomes" id="UP000434276"/>
    </source>
</evidence>
<keyword evidence="6" id="KW-0520">NAD</keyword>
<dbReference type="InterPro" id="IPR032675">
    <property type="entry name" value="LRR_dom_sf"/>
</dbReference>
<dbReference type="Gene3D" id="1.10.8.430">
    <property type="entry name" value="Helical domain of apoptotic protease-activating factors"/>
    <property type="match status" value="1"/>
</dbReference>
<dbReference type="InterPro" id="IPR002182">
    <property type="entry name" value="NB-ARC"/>
</dbReference>
<sequence length="1068" mass="120369">MNSISSSSMRRNWIHDVFPSFHGADVRKSFLSHTLKELRSKGIDLFIDNDIVRGEFIGPELKKAIHGSRLAIVLLSKRYASSSWCLDELAEIMKCKEDFGQTVMAIFYEVDPTDVEKQTGGFGEVFTETCEGKTAEDIEKWSRALAKVATVTSYLSSSWDTETEMIEEIATDVSNMLTKSTQSRDFVGIIGMGSHMEKMKPLLCLESEEVRMIGIWGPPGIGKTTIARFLFNQLFGNFGLIVFMDNIKAMYTIPIGSDDYSAKLDLQQKFMSQIINEKDIKIPHLGVAQERLKDEKVLVVLDGVDQLFQLEAMAKETRWFGHGSRIIITTPDLKLLKAHGITHIYKVDFPPPAEALEIFCMYAFEQKSPKEGFEMLAWEATVLACQLPLGLRVIGSYFRGKYSKKMWEEALPELRSHLDGEIETVLKFNYDALSEKDKSLFLHLTCFFNFGSIENIEVYLAKTFSDFRQRLDLLVERFLISIVSGYLEINHLLTLLGREIVRKKYGSEVSIREPGKRQFLVAAGDICQVLSDDTAGSSTVIGIDLTLPEKADEDEEFYISERAFENMTNLQFLKISGDCSRLYFPPRLNSISRKLILLSWGQFPMTLLPSNFNPQSLVNLTMRRSKLEKLWDGNKPLRNLKMMDLESSIDLKELPDLSTATNLETLILEGCSSLTKLPHLLTATSLKTLNLDSCSSLMELPSLPGNANANNLTYLSLRGCSSLVELPSSIGIATNIKELVLDDCSNLVELPFSIGNLHKLLRLIMKGCSKLEVLPININLESLEELYLQNCSLLKTFPEISTNIKLLHLTRTAVEEVPLGIRSWSRLEELHMSYCENLKDSPHALDSITDLHLTDTEIQELGPWIKGFSRLRRLLLNGSQKLVSLPQLPDSLLFLDAENCESLEKLDCSFCNPDMSLNFYNCFKLNQEARDLIIQASNRPVSVVPGGEVPAYFSDRATGSIVTVKLNERPPHKPLRFKACVMLVDNVDNPPCGGTYSMYLQCKIMDKQNGVIVPCPPGYLSLPRAVTFIGHLYTFDLEVDVTSNELCFELTVYCKEWDVKECGVLQLS</sequence>
<evidence type="ECO:0000256" key="4">
    <source>
        <dbReference type="ARBA" id="ARBA00022801"/>
    </source>
</evidence>
<accession>A0A5S9X957</accession>
<evidence type="ECO:0000256" key="1">
    <source>
        <dbReference type="ARBA" id="ARBA00011982"/>
    </source>
</evidence>
<dbReference type="AlphaFoldDB" id="A0A5S9X957"/>
<dbReference type="Pfam" id="PF23598">
    <property type="entry name" value="LRR_14"/>
    <property type="match status" value="1"/>
</dbReference>
<keyword evidence="5" id="KW-0611">Plant defense</keyword>
<dbReference type="Gene3D" id="3.80.10.10">
    <property type="entry name" value="Ribonuclease Inhibitor"/>
    <property type="match status" value="3"/>
</dbReference>
<dbReference type="Pfam" id="PF23282">
    <property type="entry name" value="WHD_ROQ1"/>
    <property type="match status" value="1"/>
</dbReference>
<dbReference type="FunFam" id="1.10.8.430:FF:000002">
    <property type="entry name" value="Disease resistance protein (TIR-NBS-LRR class)"/>
    <property type="match status" value="1"/>
</dbReference>
<dbReference type="PANTHER" id="PTHR11017">
    <property type="entry name" value="LEUCINE-RICH REPEAT-CONTAINING PROTEIN"/>
    <property type="match status" value="1"/>
</dbReference>
<keyword evidence="2" id="KW-0433">Leucine-rich repeat</keyword>
<keyword evidence="4" id="KW-0378">Hydrolase</keyword>
<dbReference type="InterPro" id="IPR045344">
    <property type="entry name" value="C-JID"/>
</dbReference>
<dbReference type="GO" id="GO:0051707">
    <property type="term" value="P:response to other organism"/>
    <property type="evidence" value="ECO:0007669"/>
    <property type="project" value="UniProtKB-ARBA"/>
</dbReference>
<gene>
    <name evidence="9" type="ORF">C24_LOCUS11507</name>
</gene>
<dbReference type="PROSITE" id="PS50104">
    <property type="entry name" value="TIR"/>
    <property type="match status" value="1"/>
</dbReference>
<evidence type="ECO:0000259" key="8">
    <source>
        <dbReference type="PROSITE" id="PS50104"/>
    </source>
</evidence>
<dbReference type="Pfam" id="PF07725">
    <property type="entry name" value="LRR_3"/>
    <property type="match status" value="1"/>
</dbReference>
<evidence type="ECO:0000256" key="7">
    <source>
        <dbReference type="ARBA" id="ARBA00047304"/>
    </source>
</evidence>
<dbReference type="ExpressionAtlas" id="A0A5S9X957">
    <property type="expression patterns" value="baseline and differential"/>
</dbReference>
<dbReference type="InterPro" id="IPR055414">
    <property type="entry name" value="LRR_R13L4/SHOC2-like"/>
</dbReference>
<dbReference type="PRINTS" id="PR00364">
    <property type="entry name" value="DISEASERSIST"/>
</dbReference>
<dbReference type="Pfam" id="PF20160">
    <property type="entry name" value="C-JID"/>
    <property type="match status" value="1"/>
</dbReference>
<feature type="domain" description="TIR" evidence="8">
    <location>
        <begin position="13"/>
        <end position="177"/>
    </location>
</feature>
<keyword evidence="3" id="KW-0677">Repeat</keyword>
<dbReference type="InterPro" id="IPR036390">
    <property type="entry name" value="WH_DNA-bd_sf"/>
</dbReference>
<dbReference type="InterPro" id="IPR000157">
    <property type="entry name" value="TIR_dom"/>
</dbReference>
<dbReference type="SUPFAM" id="SSF52540">
    <property type="entry name" value="P-loop containing nucleoside triphosphate hydrolases"/>
    <property type="match status" value="1"/>
</dbReference>
<organism evidence="9 10">
    <name type="scientific">Arabidopsis thaliana</name>
    <name type="common">Mouse-ear cress</name>
    <dbReference type="NCBI Taxonomy" id="3702"/>
    <lineage>
        <taxon>Eukaryota</taxon>
        <taxon>Viridiplantae</taxon>
        <taxon>Streptophyta</taxon>
        <taxon>Embryophyta</taxon>
        <taxon>Tracheophyta</taxon>
        <taxon>Spermatophyta</taxon>
        <taxon>Magnoliopsida</taxon>
        <taxon>eudicotyledons</taxon>
        <taxon>Gunneridae</taxon>
        <taxon>Pentapetalae</taxon>
        <taxon>rosids</taxon>
        <taxon>malvids</taxon>
        <taxon>Brassicales</taxon>
        <taxon>Brassicaceae</taxon>
        <taxon>Camelineae</taxon>
        <taxon>Arabidopsis</taxon>
    </lineage>
</organism>
<dbReference type="Pfam" id="PF00931">
    <property type="entry name" value="NB-ARC"/>
    <property type="match status" value="1"/>
</dbReference>
<dbReference type="EMBL" id="CACSHJ010000089">
    <property type="protein sequence ID" value="CAA0381253.1"/>
    <property type="molecule type" value="Genomic_DNA"/>
</dbReference>
<dbReference type="InterPro" id="IPR011713">
    <property type="entry name" value="Leu-rich_rpt_3"/>
</dbReference>
<dbReference type="Pfam" id="PF01582">
    <property type="entry name" value="TIR"/>
    <property type="match status" value="1"/>
</dbReference>
<dbReference type="FunFam" id="3.40.50.10140:FF:000007">
    <property type="entry name" value="Disease resistance protein (TIR-NBS-LRR class)"/>
    <property type="match status" value="1"/>
</dbReference>
<dbReference type="SUPFAM" id="SSF46785">
    <property type="entry name" value="Winged helix' DNA-binding domain"/>
    <property type="match status" value="1"/>
</dbReference>
<dbReference type="SMART" id="SM00382">
    <property type="entry name" value="AAA"/>
    <property type="match status" value="1"/>
</dbReference>
<dbReference type="FunFam" id="3.80.10.10:FF:000845">
    <property type="entry name" value="Disease resistance protein (TIR-NBS-LRR class)"/>
    <property type="match status" value="1"/>
</dbReference>
<dbReference type="EC" id="3.2.2.6" evidence="1"/>
<dbReference type="FunFam" id="3.40.50.300:FF:001002">
    <property type="entry name" value="Disease resistance protein (TIR-NBS-LRR class)"/>
    <property type="match status" value="1"/>
</dbReference>
<evidence type="ECO:0000256" key="2">
    <source>
        <dbReference type="ARBA" id="ARBA00022614"/>
    </source>
</evidence>
<comment type="catalytic activity">
    <reaction evidence="7">
        <text>NAD(+) + H2O = ADP-D-ribose + nicotinamide + H(+)</text>
        <dbReference type="Rhea" id="RHEA:16301"/>
        <dbReference type="ChEBI" id="CHEBI:15377"/>
        <dbReference type="ChEBI" id="CHEBI:15378"/>
        <dbReference type="ChEBI" id="CHEBI:17154"/>
        <dbReference type="ChEBI" id="CHEBI:57540"/>
        <dbReference type="ChEBI" id="CHEBI:57967"/>
        <dbReference type="EC" id="3.2.2.6"/>
    </reaction>
    <physiologicalReaction direction="left-to-right" evidence="7">
        <dbReference type="Rhea" id="RHEA:16302"/>
    </physiologicalReaction>
</comment>
<evidence type="ECO:0000256" key="3">
    <source>
        <dbReference type="ARBA" id="ARBA00022737"/>
    </source>
</evidence>
<dbReference type="InterPro" id="IPR058192">
    <property type="entry name" value="WHD_ROQ1-like"/>
</dbReference>
<dbReference type="Gene3D" id="3.40.50.300">
    <property type="entry name" value="P-loop containing nucleotide triphosphate hydrolases"/>
    <property type="match status" value="1"/>
</dbReference>
<dbReference type="SMART" id="SM00255">
    <property type="entry name" value="TIR"/>
    <property type="match status" value="1"/>
</dbReference>
<dbReference type="InterPro" id="IPR035897">
    <property type="entry name" value="Toll_tir_struct_dom_sf"/>
</dbReference>
<name>A0A5S9X957_ARATH</name>
<evidence type="ECO:0000313" key="9">
    <source>
        <dbReference type="EMBL" id="CAA0381253.1"/>
    </source>
</evidence>
<dbReference type="Proteomes" id="UP000434276">
    <property type="component" value="Unassembled WGS sequence"/>
</dbReference>
<dbReference type="GO" id="GO:0061809">
    <property type="term" value="F:NAD+ nucleosidase activity, cyclic ADP-ribose generating"/>
    <property type="evidence" value="ECO:0007669"/>
    <property type="project" value="UniProtKB-EC"/>
</dbReference>
<dbReference type="OrthoDB" id="1062227at2759"/>
<dbReference type="SUPFAM" id="SSF52200">
    <property type="entry name" value="Toll/Interleukin receptor TIR domain"/>
    <property type="match status" value="1"/>
</dbReference>
<dbReference type="InterPro" id="IPR027417">
    <property type="entry name" value="P-loop_NTPase"/>
</dbReference>
<evidence type="ECO:0000256" key="6">
    <source>
        <dbReference type="ARBA" id="ARBA00023027"/>
    </source>
</evidence>
<dbReference type="SUPFAM" id="SSF52058">
    <property type="entry name" value="L domain-like"/>
    <property type="match status" value="1"/>
</dbReference>
<protein>
    <recommendedName>
        <fullName evidence="1">ADP-ribosyl cyclase/cyclic ADP-ribose hydrolase</fullName>
        <ecNumber evidence="1">3.2.2.6</ecNumber>
    </recommendedName>
</protein>
<dbReference type="InterPro" id="IPR042197">
    <property type="entry name" value="Apaf_helical"/>
</dbReference>
<dbReference type="GO" id="GO:0043531">
    <property type="term" value="F:ADP binding"/>
    <property type="evidence" value="ECO:0007669"/>
    <property type="project" value="InterPro"/>
</dbReference>
<dbReference type="GO" id="GO:0006952">
    <property type="term" value="P:defense response"/>
    <property type="evidence" value="ECO:0007669"/>
    <property type="project" value="UniProtKB-KW"/>
</dbReference>
<evidence type="ECO:0000256" key="5">
    <source>
        <dbReference type="ARBA" id="ARBA00022821"/>
    </source>
</evidence>
<dbReference type="PANTHER" id="PTHR11017:SF333">
    <property type="entry name" value="ADP-RIBOSYL CYCLASE_CYCLIC ADP-RIBOSE HYDROLASE-RELATED"/>
    <property type="match status" value="1"/>
</dbReference>
<dbReference type="InterPro" id="IPR044974">
    <property type="entry name" value="Disease_R_plants"/>
</dbReference>